<evidence type="ECO:0000313" key="3">
    <source>
        <dbReference type="Proteomes" id="UP000774130"/>
    </source>
</evidence>
<accession>A0ABS6TDR6</accession>
<comment type="caution">
    <text evidence="2">The sequence shown here is derived from an EMBL/GenBank/DDBJ whole genome shotgun (WGS) entry which is preliminary data.</text>
</comment>
<protein>
    <submittedName>
        <fullName evidence="2">Uncharacterized protein</fullName>
    </submittedName>
</protein>
<proteinExistence type="predicted"/>
<keyword evidence="1" id="KW-1133">Transmembrane helix</keyword>
<evidence type="ECO:0000256" key="1">
    <source>
        <dbReference type="SAM" id="Phobius"/>
    </source>
</evidence>
<keyword evidence="3" id="KW-1185">Reference proteome</keyword>
<organism evidence="2 3">
    <name type="scientific">Enterococcus alishanensis</name>
    <dbReference type="NCBI Taxonomy" id="1303817"/>
    <lineage>
        <taxon>Bacteria</taxon>
        <taxon>Bacillati</taxon>
        <taxon>Bacillota</taxon>
        <taxon>Bacilli</taxon>
        <taxon>Lactobacillales</taxon>
        <taxon>Enterococcaceae</taxon>
        <taxon>Enterococcus</taxon>
    </lineage>
</organism>
<reference evidence="2 3" key="1">
    <citation type="submission" date="2021-06" db="EMBL/GenBank/DDBJ databases">
        <title>Enterococcus alishanensis sp. nov., a novel lactic acid bacterium isolated from fresh coffee beans.</title>
        <authorList>
            <person name="Chen Y.-S."/>
        </authorList>
    </citation>
    <scope>NUCLEOTIDE SEQUENCE [LARGE SCALE GENOMIC DNA]</scope>
    <source>
        <strain evidence="2 3">ALS3</strain>
    </source>
</reference>
<keyword evidence="1" id="KW-0472">Membrane</keyword>
<keyword evidence="1" id="KW-0812">Transmembrane</keyword>
<evidence type="ECO:0000313" key="2">
    <source>
        <dbReference type="EMBL" id="MBV7391045.1"/>
    </source>
</evidence>
<dbReference type="Proteomes" id="UP000774130">
    <property type="component" value="Unassembled WGS sequence"/>
</dbReference>
<name>A0ABS6TDR6_9ENTE</name>
<feature type="transmembrane region" description="Helical" evidence="1">
    <location>
        <begin position="22"/>
        <end position="42"/>
    </location>
</feature>
<gene>
    <name evidence="2" type="ORF">KUA55_10160</name>
</gene>
<sequence length="106" mass="12498">MTISDAEKSRNIIDWITRSDRLFVVLFCILTGVILIAAYFMFKKLMKLLDDTKVDLEKEREGSRKEREEYFKTINGMQDILNDRLEGIDSSMREINTRVGFLIKKE</sequence>
<dbReference type="RefSeq" id="WP_218326073.1">
    <property type="nucleotide sequence ID" value="NZ_JAHUZB010000003.1"/>
</dbReference>
<dbReference type="EMBL" id="JAHUZB010000003">
    <property type="protein sequence ID" value="MBV7391045.1"/>
    <property type="molecule type" value="Genomic_DNA"/>
</dbReference>